<dbReference type="InterPro" id="IPR037257">
    <property type="entry name" value="T2SS_E_N_sf"/>
</dbReference>
<evidence type="ECO:0000256" key="3">
    <source>
        <dbReference type="ARBA" id="ARBA00022490"/>
    </source>
</evidence>
<comment type="similarity">
    <text evidence="2">Belongs to the GSP E family.</text>
</comment>
<dbReference type="InterPro" id="IPR013374">
    <property type="entry name" value="ATPase_typ4_pilus-assembl_PilB"/>
</dbReference>
<keyword evidence="3" id="KW-0963">Cytoplasm</keyword>
<dbReference type="EMBL" id="JMCC02000130">
    <property type="protein sequence ID" value="KIG12461.1"/>
    <property type="molecule type" value="Genomic_DNA"/>
</dbReference>
<gene>
    <name evidence="7" type="ORF">DB30_01453</name>
</gene>
<feature type="domain" description="Bacterial type II secretion system protein E" evidence="6">
    <location>
        <begin position="387"/>
        <end position="401"/>
    </location>
</feature>
<name>A0A0C2CMH7_9BACT</name>
<dbReference type="Gene3D" id="3.30.300.160">
    <property type="entry name" value="Type II secretion system, protein E, N-terminal domain"/>
    <property type="match status" value="1"/>
</dbReference>
<evidence type="ECO:0000313" key="7">
    <source>
        <dbReference type="EMBL" id="KIG12461.1"/>
    </source>
</evidence>
<dbReference type="GO" id="GO:0005524">
    <property type="term" value="F:ATP binding"/>
    <property type="evidence" value="ECO:0007669"/>
    <property type="project" value="UniProtKB-KW"/>
</dbReference>
<proteinExistence type="inferred from homology"/>
<keyword evidence="4" id="KW-0547">Nucleotide-binding</keyword>
<sequence length="571" mass="62969">MASDRIGELLVRENLISTDQLREAQKDQRATGKRLAYSLTKLGILQETELTDFLSKQYGVPSITLDDFEIDPDVISLVPREVASKHVLIPVQQAGNSLIVAMADPSNIYAVDDIKFMTGLHIEAVVSTDAAIEAAIEHYYSARPEETASYQEVLGDLELDDIEFEDTGEDEFSIVDSQNEAEQAPVVKLCNLILVNAINKAASDIHIEPYEKSYRVRYRIDGVLHHEMNAPLKLKNAITSRLKIMANLDIAERRLPQDGRIKIKMAKGREMDFRVSCLPTLYGEKIVLRLLDKDNLQLDMMKLGFEQGPLDDFKGAIHRPYGMCLVTGPTGSGKTTTLYSALSELNDDEVNISTAEDPVEFNLAGINQVQMHDDIGLNFAAALRSFLRQDPDIIMVGEIRDFETAEIAVKAALTGHMVLSTLHTNDAPSTVNRLLNMGVEPFLVTASVNLIVAQRLARRICKDCKKPDAATTPQMLVDAGMKPAEAKACQPMRGKGCKTCSDSGYKGRVALYEVMLLKDGLKDLILQGASTTELKSEAIRLGMNTLRRSGLNKIAEGMTTVEEIVRVTAAD</sequence>
<dbReference type="GO" id="GO:0016887">
    <property type="term" value="F:ATP hydrolysis activity"/>
    <property type="evidence" value="ECO:0007669"/>
    <property type="project" value="InterPro"/>
</dbReference>
<protein>
    <submittedName>
        <fullName evidence="7">Type IV fimbrial assembly, ATPase PilB</fullName>
    </submittedName>
</protein>
<dbReference type="InterPro" id="IPR027417">
    <property type="entry name" value="P-loop_NTPase"/>
</dbReference>
<dbReference type="NCBIfam" id="TIGR02538">
    <property type="entry name" value="type_IV_pilB"/>
    <property type="match status" value="1"/>
</dbReference>
<dbReference type="PROSITE" id="PS00662">
    <property type="entry name" value="T2SP_E"/>
    <property type="match status" value="1"/>
</dbReference>
<dbReference type="SUPFAM" id="SSF160246">
    <property type="entry name" value="EspE N-terminal domain-like"/>
    <property type="match status" value="1"/>
</dbReference>
<dbReference type="Pfam" id="PF00437">
    <property type="entry name" value="T2SSE"/>
    <property type="match status" value="1"/>
</dbReference>
<comment type="subcellular location">
    <subcellularLocation>
        <location evidence="1">Cytoplasm</location>
    </subcellularLocation>
</comment>
<dbReference type="GO" id="GO:0009297">
    <property type="term" value="P:pilus assembly"/>
    <property type="evidence" value="ECO:0007669"/>
    <property type="project" value="InterPro"/>
</dbReference>
<evidence type="ECO:0000256" key="1">
    <source>
        <dbReference type="ARBA" id="ARBA00004496"/>
    </source>
</evidence>
<dbReference type="CDD" id="cd01129">
    <property type="entry name" value="PulE-GspE-like"/>
    <property type="match status" value="1"/>
</dbReference>
<dbReference type="Gene3D" id="3.40.50.300">
    <property type="entry name" value="P-loop containing nucleotide triphosphate hydrolases"/>
    <property type="match status" value="1"/>
</dbReference>
<dbReference type="RefSeq" id="WP_052557699.1">
    <property type="nucleotide sequence ID" value="NZ_JMCC02000130.1"/>
</dbReference>
<comment type="caution">
    <text evidence="7">The sequence shown here is derived from an EMBL/GenBank/DDBJ whole genome shotgun (WGS) entry which is preliminary data.</text>
</comment>
<dbReference type="InterPro" id="IPR001482">
    <property type="entry name" value="T2SS/T4SS_dom"/>
</dbReference>
<dbReference type="PANTHER" id="PTHR30258:SF1">
    <property type="entry name" value="PROTEIN TRANSPORT PROTEIN HOFB HOMOLOG"/>
    <property type="match status" value="1"/>
</dbReference>
<dbReference type="GO" id="GO:0005886">
    <property type="term" value="C:plasma membrane"/>
    <property type="evidence" value="ECO:0007669"/>
    <property type="project" value="TreeGrafter"/>
</dbReference>
<dbReference type="InterPro" id="IPR007831">
    <property type="entry name" value="T2SS_GspE_N"/>
</dbReference>
<evidence type="ECO:0000259" key="6">
    <source>
        <dbReference type="PROSITE" id="PS00662"/>
    </source>
</evidence>
<dbReference type="GO" id="GO:0005737">
    <property type="term" value="C:cytoplasm"/>
    <property type="evidence" value="ECO:0007669"/>
    <property type="project" value="UniProtKB-SubCell"/>
</dbReference>
<dbReference type="Pfam" id="PF05157">
    <property type="entry name" value="MshEN"/>
    <property type="match status" value="1"/>
</dbReference>
<dbReference type="AlphaFoldDB" id="A0A0C2CMH7"/>
<reference evidence="7 8" key="1">
    <citation type="submission" date="2014-12" db="EMBL/GenBank/DDBJ databases">
        <title>Genome assembly of Enhygromyxa salina DSM 15201.</title>
        <authorList>
            <person name="Sharma G."/>
            <person name="Subramanian S."/>
        </authorList>
    </citation>
    <scope>NUCLEOTIDE SEQUENCE [LARGE SCALE GENOMIC DNA]</scope>
    <source>
        <strain evidence="7 8">DSM 15201</strain>
    </source>
</reference>
<dbReference type="PANTHER" id="PTHR30258">
    <property type="entry name" value="TYPE II SECRETION SYSTEM PROTEIN GSPE-RELATED"/>
    <property type="match status" value="1"/>
</dbReference>
<organism evidence="7 8">
    <name type="scientific">Enhygromyxa salina</name>
    <dbReference type="NCBI Taxonomy" id="215803"/>
    <lineage>
        <taxon>Bacteria</taxon>
        <taxon>Pseudomonadati</taxon>
        <taxon>Myxococcota</taxon>
        <taxon>Polyangia</taxon>
        <taxon>Nannocystales</taxon>
        <taxon>Nannocystaceae</taxon>
        <taxon>Enhygromyxa</taxon>
    </lineage>
</organism>
<dbReference type="Proteomes" id="UP000031599">
    <property type="component" value="Unassembled WGS sequence"/>
</dbReference>
<dbReference type="FunFam" id="3.30.300.160:FF:000002">
    <property type="entry name" value="Type II secretion system protein E"/>
    <property type="match status" value="1"/>
</dbReference>
<dbReference type="FunFam" id="3.40.50.300:FF:000398">
    <property type="entry name" value="Type IV pilus assembly ATPase PilB"/>
    <property type="match status" value="1"/>
</dbReference>
<dbReference type="SUPFAM" id="SSF52540">
    <property type="entry name" value="P-loop containing nucleoside triphosphate hydrolases"/>
    <property type="match status" value="1"/>
</dbReference>
<evidence type="ECO:0000256" key="5">
    <source>
        <dbReference type="ARBA" id="ARBA00022840"/>
    </source>
</evidence>
<evidence type="ECO:0000256" key="4">
    <source>
        <dbReference type="ARBA" id="ARBA00022741"/>
    </source>
</evidence>
<dbReference type="FunFam" id="3.30.450.90:FF:000001">
    <property type="entry name" value="Type II secretion system ATPase GspE"/>
    <property type="match status" value="1"/>
</dbReference>
<evidence type="ECO:0000256" key="2">
    <source>
        <dbReference type="ARBA" id="ARBA00006611"/>
    </source>
</evidence>
<dbReference type="Gene3D" id="3.30.450.90">
    <property type="match status" value="1"/>
</dbReference>
<keyword evidence="5" id="KW-0067">ATP-binding</keyword>
<evidence type="ECO:0000313" key="8">
    <source>
        <dbReference type="Proteomes" id="UP000031599"/>
    </source>
</evidence>
<accession>A0A0C2CMH7</accession>